<dbReference type="PANTHER" id="PTHR44196">
    <property type="entry name" value="DEHYDROGENASE/REDUCTASE SDR FAMILY MEMBER 7B"/>
    <property type="match status" value="1"/>
</dbReference>
<organism evidence="4 5">
    <name type="scientific">Pseudovibrio axinellae</name>
    <dbReference type="NCBI Taxonomy" id="989403"/>
    <lineage>
        <taxon>Bacteria</taxon>
        <taxon>Pseudomonadati</taxon>
        <taxon>Pseudomonadota</taxon>
        <taxon>Alphaproteobacteria</taxon>
        <taxon>Hyphomicrobiales</taxon>
        <taxon>Stappiaceae</taxon>
        <taxon>Pseudovibrio</taxon>
    </lineage>
</organism>
<proteinExistence type="inferred from homology"/>
<evidence type="ECO:0000313" key="4">
    <source>
        <dbReference type="EMBL" id="KZL16192.1"/>
    </source>
</evidence>
<protein>
    <submittedName>
        <fullName evidence="4">Putative ketoacyl reductase</fullName>
        <ecNumber evidence="4">1.3.1.-</ecNumber>
    </submittedName>
</protein>
<evidence type="ECO:0000256" key="2">
    <source>
        <dbReference type="ARBA" id="ARBA00023002"/>
    </source>
</evidence>
<dbReference type="InterPro" id="IPR036291">
    <property type="entry name" value="NAD(P)-bd_dom_sf"/>
</dbReference>
<dbReference type="GO" id="GO:0016491">
    <property type="term" value="F:oxidoreductase activity"/>
    <property type="evidence" value="ECO:0007669"/>
    <property type="project" value="UniProtKB-KW"/>
</dbReference>
<dbReference type="PRINTS" id="PR00080">
    <property type="entry name" value="SDRFAMILY"/>
</dbReference>
<gene>
    <name evidence="4" type="primary">actIII</name>
    <name evidence="4" type="ORF">PsAD2_03495</name>
</gene>
<dbReference type="AlphaFoldDB" id="A0A165W8L0"/>
<dbReference type="InterPro" id="IPR020904">
    <property type="entry name" value="Sc_DH/Rdtase_CS"/>
</dbReference>
<dbReference type="RefSeq" id="WP_068008785.1">
    <property type="nucleotide sequence ID" value="NZ_FOFM01000021.1"/>
</dbReference>
<evidence type="ECO:0000256" key="1">
    <source>
        <dbReference type="ARBA" id="ARBA00006484"/>
    </source>
</evidence>
<dbReference type="EMBL" id="LMCB01000052">
    <property type="protein sequence ID" value="KZL16192.1"/>
    <property type="molecule type" value="Genomic_DNA"/>
</dbReference>
<dbReference type="InterPro" id="IPR002347">
    <property type="entry name" value="SDR_fam"/>
</dbReference>
<reference evidence="4 5" key="1">
    <citation type="journal article" date="2016" name="Front. Microbiol.">
        <title>Comparative Genomic Analysis Reveals a Diverse Repertoire of Genes Involved in Prokaryote-Eukaryote Interactions within the Pseudovibrio Genus.</title>
        <authorList>
            <person name="Romano S."/>
            <person name="Fernandez-Guerra A."/>
            <person name="Reen F.J."/>
            <person name="Glockner F.O."/>
            <person name="Crowley S.P."/>
            <person name="O'Sullivan O."/>
            <person name="Cotter P.D."/>
            <person name="Adams C."/>
            <person name="Dobson A.D."/>
            <person name="O'Gara F."/>
        </authorList>
    </citation>
    <scope>NUCLEOTIDE SEQUENCE [LARGE SCALE GENOMIC DNA]</scope>
    <source>
        <strain evidence="4 5">Ad2</strain>
    </source>
</reference>
<comment type="caution">
    <text evidence="4">The sequence shown here is derived from an EMBL/GenBank/DDBJ whole genome shotgun (WGS) entry which is preliminary data.</text>
</comment>
<dbReference type="PRINTS" id="PR00081">
    <property type="entry name" value="GDHRDH"/>
</dbReference>
<dbReference type="SUPFAM" id="SSF51735">
    <property type="entry name" value="NAD(P)-binding Rossmann-fold domains"/>
    <property type="match status" value="1"/>
</dbReference>
<dbReference type="Gene3D" id="3.40.50.720">
    <property type="entry name" value="NAD(P)-binding Rossmann-like Domain"/>
    <property type="match status" value="1"/>
</dbReference>
<keyword evidence="5" id="KW-1185">Reference proteome</keyword>
<dbReference type="PROSITE" id="PS00061">
    <property type="entry name" value="ADH_SHORT"/>
    <property type="match status" value="1"/>
</dbReference>
<dbReference type="PATRIC" id="fig|989403.3.peg.3766"/>
<dbReference type="Pfam" id="PF00106">
    <property type="entry name" value="adh_short"/>
    <property type="match status" value="1"/>
</dbReference>
<dbReference type="GO" id="GO:0016020">
    <property type="term" value="C:membrane"/>
    <property type="evidence" value="ECO:0007669"/>
    <property type="project" value="TreeGrafter"/>
</dbReference>
<keyword evidence="2 4" id="KW-0560">Oxidoreductase</keyword>
<dbReference type="EC" id="1.3.1.-" evidence="4"/>
<dbReference type="OrthoDB" id="335726at2"/>
<dbReference type="STRING" id="989403.SAMN05421798_12110"/>
<name>A0A165W8L0_9HYPH</name>
<accession>A0A165W8L0</accession>
<dbReference type="PANTHER" id="PTHR44196:SF1">
    <property type="entry name" value="DEHYDROGENASE_REDUCTASE SDR FAMILY MEMBER 7B"/>
    <property type="match status" value="1"/>
</dbReference>
<sequence length="255" mass="27980">MFIPKSILITGASSGLGRALALSYAREGVTLCLTGRNEERLRKTVGAVEQTGCRVRWKPLDICDAQSVQEWVELLEQETPLDLVISNAGITGSHGVNGTVETAEIAHAQVATNLGGAINLLTAVAPFMQQRRHGGIALVSSLAGMQPISDGPAYGASKAGIIAYGEAMRDHLHQWDVFVSVICPGYISTPMADQFKSWRPFEYTPDGAALRIKTSIGRRRAFYAFPWQLALSIRLGKLLPWKLRRLANQRFNYER</sequence>
<dbReference type="Proteomes" id="UP000076577">
    <property type="component" value="Unassembled WGS sequence"/>
</dbReference>
<evidence type="ECO:0000313" key="5">
    <source>
        <dbReference type="Proteomes" id="UP000076577"/>
    </source>
</evidence>
<evidence type="ECO:0000256" key="3">
    <source>
        <dbReference type="RuleBase" id="RU000363"/>
    </source>
</evidence>
<comment type="similarity">
    <text evidence="1 3">Belongs to the short-chain dehydrogenases/reductases (SDR) family.</text>
</comment>